<evidence type="ECO:0000256" key="8">
    <source>
        <dbReference type="RuleBase" id="RU363034"/>
    </source>
</evidence>
<keyword evidence="7" id="KW-0325">Glycoprotein</keyword>
<keyword evidence="4" id="KW-0732">Signal</keyword>
<comment type="subcellular location">
    <subcellularLocation>
        <location evidence="1">Secreted</location>
    </subcellularLocation>
</comment>
<evidence type="ECO:0000313" key="11">
    <source>
        <dbReference type="Proteomes" id="UP000002640"/>
    </source>
</evidence>
<dbReference type="PROSITE" id="PS00135">
    <property type="entry name" value="TRYPSIN_SER"/>
    <property type="match status" value="1"/>
</dbReference>
<dbReference type="Pfam" id="PF00089">
    <property type="entry name" value="Trypsin"/>
    <property type="match status" value="1"/>
</dbReference>
<accession>G5A357</accession>
<dbReference type="PROSITE" id="PS50240">
    <property type="entry name" value="TRYPSIN_DOM"/>
    <property type="match status" value="1"/>
</dbReference>
<evidence type="ECO:0000259" key="9">
    <source>
        <dbReference type="PROSITE" id="PS50240"/>
    </source>
</evidence>
<evidence type="ECO:0000256" key="2">
    <source>
        <dbReference type="ARBA" id="ARBA00007664"/>
    </source>
</evidence>
<feature type="non-terminal residue" evidence="10">
    <location>
        <position position="251"/>
    </location>
</feature>
<dbReference type="STRING" id="1094619.G5A357"/>
<dbReference type="SUPFAM" id="SSF50494">
    <property type="entry name" value="Trypsin-like serine proteases"/>
    <property type="match status" value="1"/>
</dbReference>
<dbReference type="GO" id="GO:0006508">
    <property type="term" value="P:proteolysis"/>
    <property type="evidence" value="ECO:0007669"/>
    <property type="project" value="UniProtKB-KW"/>
</dbReference>
<dbReference type="KEGG" id="psoj:PHYSODRAFT_393864"/>
<dbReference type="GO" id="GO:0004252">
    <property type="term" value="F:serine-type endopeptidase activity"/>
    <property type="evidence" value="ECO:0007669"/>
    <property type="project" value="InterPro"/>
</dbReference>
<name>G5A357_PHYSP</name>
<dbReference type="SMR" id="G5A357"/>
<evidence type="ECO:0000256" key="1">
    <source>
        <dbReference type="ARBA" id="ARBA00004613"/>
    </source>
</evidence>
<dbReference type="EMBL" id="JH159159">
    <property type="protein sequence ID" value="EGZ10097.1"/>
    <property type="molecule type" value="Genomic_DNA"/>
</dbReference>
<gene>
    <name evidence="10" type="ORF">PHYSODRAFT_393864</name>
</gene>
<feature type="domain" description="Peptidase S1" evidence="9">
    <location>
        <begin position="10"/>
        <end position="239"/>
    </location>
</feature>
<dbReference type="CDD" id="cd00190">
    <property type="entry name" value="Tryp_SPc"/>
    <property type="match status" value="1"/>
</dbReference>
<dbReference type="InterPro" id="IPR033116">
    <property type="entry name" value="TRYPSIN_SER"/>
</dbReference>
<dbReference type="Gene3D" id="2.40.10.10">
    <property type="entry name" value="Trypsin-like serine proteases"/>
    <property type="match status" value="1"/>
</dbReference>
<dbReference type="InterPro" id="IPR018114">
    <property type="entry name" value="TRYPSIN_HIS"/>
</dbReference>
<dbReference type="PRINTS" id="PR00722">
    <property type="entry name" value="CHYMOTRYPSIN"/>
</dbReference>
<dbReference type="PROSITE" id="PS00134">
    <property type="entry name" value="TRYPSIN_HIS"/>
    <property type="match status" value="1"/>
</dbReference>
<keyword evidence="3" id="KW-0964">Secreted</keyword>
<keyword evidence="5" id="KW-0843">Virulence</keyword>
<evidence type="ECO:0000256" key="6">
    <source>
        <dbReference type="ARBA" id="ARBA00023157"/>
    </source>
</evidence>
<dbReference type="AlphaFoldDB" id="G5A357"/>
<dbReference type="InterPro" id="IPR043504">
    <property type="entry name" value="Peptidase_S1_PA_chymotrypsin"/>
</dbReference>
<protein>
    <submittedName>
        <fullName evidence="10">Serine protease trypsin-like protein</fullName>
    </submittedName>
</protein>
<evidence type="ECO:0000256" key="4">
    <source>
        <dbReference type="ARBA" id="ARBA00022729"/>
    </source>
</evidence>
<keyword evidence="6" id="KW-1015">Disulfide bond</keyword>
<keyword evidence="8" id="KW-0720">Serine protease</keyword>
<proteinExistence type="inferred from homology"/>
<dbReference type="FunFam" id="2.40.10.10:FF:000068">
    <property type="entry name" value="transmembrane protease serine 2"/>
    <property type="match status" value="1"/>
</dbReference>
<comment type="similarity">
    <text evidence="2">Belongs to the peptidase S1 family.</text>
</comment>
<dbReference type="SMART" id="SM00020">
    <property type="entry name" value="Tryp_SPc"/>
    <property type="match status" value="1"/>
</dbReference>
<keyword evidence="8" id="KW-0378">Hydrolase</keyword>
<dbReference type="InterPro" id="IPR001254">
    <property type="entry name" value="Trypsin_dom"/>
</dbReference>
<sequence length="251" mass="26691">DMTADEESRIYGGKSAKFKNYPYMASLRANGSVSGTFCGGTLIAPQYVLTAAHCTDWYLYDVYVSLGSKHRSGRDSGKSEQIRVVEAFRHPEYRLFNISAGTHDVAMLKLERPTTYSPALLPNANGSNNKPDNTATTLGWGLINNETLSETLRAVDVNIISNTKCSKLYMGEESIVDDSVICAGSGGGKDSRAGDSGGPLVVIEVVVGIVSAGADDCGVLPGIYARVTYALDFINDILNGGSTGNVTELLT</sequence>
<evidence type="ECO:0000313" key="10">
    <source>
        <dbReference type="EMBL" id="EGZ10097.1"/>
    </source>
</evidence>
<evidence type="ECO:0000256" key="3">
    <source>
        <dbReference type="ARBA" id="ARBA00022525"/>
    </source>
</evidence>
<dbReference type="InterPro" id="IPR001314">
    <property type="entry name" value="Peptidase_S1A"/>
</dbReference>
<dbReference type="OMA" id="YPCYDPA"/>
<dbReference type="PANTHER" id="PTHR24276">
    <property type="entry name" value="POLYSERASE-RELATED"/>
    <property type="match status" value="1"/>
</dbReference>
<dbReference type="GO" id="GO:0005576">
    <property type="term" value="C:extracellular region"/>
    <property type="evidence" value="ECO:0007669"/>
    <property type="project" value="UniProtKB-SubCell"/>
</dbReference>
<keyword evidence="8 10" id="KW-0645">Protease</keyword>
<dbReference type="InterPro" id="IPR009003">
    <property type="entry name" value="Peptidase_S1_PA"/>
</dbReference>
<dbReference type="PANTHER" id="PTHR24276:SF98">
    <property type="entry name" value="FI18310P1-RELATED"/>
    <property type="match status" value="1"/>
</dbReference>
<feature type="non-terminal residue" evidence="10">
    <location>
        <position position="1"/>
    </location>
</feature>
<dbReference type="Proteomes" id="UP000002640">
    <property type="component" value="Unassembled WGS sequence"/>
</dbReference>
<evidence type="ECO:0000256" key="7">
    <source>
        <dbReference type="ARBA" id="ARBA00023180"/>
    </source>
</evidence>
<dbReference type="RefSeq" id="XP_009534958.1">
    <property type="nucleotide sequence ID" value="XM_009536663.1"/>
</dbReference>
<evidence type="ECO:0000256" key="5">
    <source>
        <dbReference type="ARBA" id="ARBA00023026"/>
    </source>
</evidence>
<reference evidence="10 11" key="1">
    <citation type="journal article" date="2006" name="Science">
        <title>Phytophthora genome sequences uncover evolutionary origins and mechanisms of pathogenesis.</title>
        <authorList>
            <person name="Tyler B.M."/>
            <person name="Tripathy S."/>
            <person name="Zhang X."/>
            <person name="Dehal P."/>
            <person name="Jiang R.H."/>
            <person name="Aerts A."/>
            <person name="Arredondo F.D."/>
            <person name="Baxter L."/>
            <person name="Bensasson D."/>
            <person name="Beynon J.L."/>
            <person name="Chapman J."/>
            <person name="Damasceno C.M."/>
            <person name="Dorrance A.E."/>
            <person name="Dou D."/>
            <person name="Dickerman A.W."/>
            <person name="Dubchak I.L."/>
            <person name="Garbelotto M."/>
            <person name="Gijzen M."/>
            <person name="Gordon S.G."/>
            <person name="Govers F."/>
            <person name="Grunwald N.J."/>
            <person name="Huang W."/>
            <person name="Ivors K.L."/>
            <person name="Jones R.W."/>
            <person name="Kamoun S."/>
            <person name="Krampis K."/>
            <person name="Lamour K.H."/>
            <person name="Lee M.K."/>
            <person name="McDonald W.H."/>
            <person name="Medina M."/>
            <person name="Meijer H.J."/>
            <person name="Nordberg E.K."/>
            <person name="Maclean D.J."/>
            <person name="Ospina-Giraldo M.D."/>
            <person name="Morris P.F."/>
            <person name="Phuntumart V."/>
            <person name="Putnam N.H."/>
            <person name="Rash S."/>
            <person name="Rose J.K."/>
            <person name="Sakihama Y."/>
            <person name="Salamov A.A."/>
            <person name="Savidor A."/>
            <person name="Scheuring C.F."/>
            <person name="Smith B.M."/>
            <person name="Sobral B.W."/>
            <person name="Terry A."/>
            <person name="Torto-Alalibo T.A."/>
            <person name="Win J."/>
            <person name="Xu Z."/>
            <person name="Zhang H."/>
            <person name="Grigoriev I.V."/>
            <person name="Rokhsar D.S."/>
            <person name="Boore J.L."/>
        </authorList>
    </citation>
    <scope>NUCLEOTIDE SEQUENCE [LARGE SCALE GENOMIC DNA]</scope>
    <source>
        <strain evidence="10 11">P6497</strain>
    </source>
</reference>
<dbReference type="GeneID" id="20651184"/>
<dbReference type="InParanoid" id="G5A357"/>
<organism evidence="10 11">
    <name type="scientific">Phytophthora sojae (strain P6497)</name>
    <name type="common">Soybean stem and root rot agent</name>
    <name type="synonym">Phytophthora megasperma f. sp. glycines</name>
    <dbReference type="NCBI Taxonomy" id="1094619"/>
    <lineage>
        <taxon>Eukaryota</taxon>
        <taxon>Sar</taxon>
        <taxon>Stramenopiles</taxon>
        <taxon>Oomycota</taxon>
        <taxon>Peronosporomycetes</taxon>
        <taxon>Peronosporales</taxon>
        <taxon>Peronosporaceae</taxon>
        <taxon>Phytophthora</taxon>
    </lineage>
</organism>
<keyword evidence="11" id="KW-1185">Reference proteome</keyword>
<dbReference type="InterPro" id="IPR050430">
    <property type="entry name" value="Peptidase_S1"/>
</dbReference>